<accession>A0A4Q0NZA6</accession>
<organism evidence="1 2">
    <name type="scientific">Leeuwenhoekiella aestuarii</name>
    <dbReference type="NCBI Taxonomy" id="2249426"/>
    <lineage>
        <taxon>Bacteria</taxon>
        <taxon>Pseudomonadati</taxon>
        <taxon>Bacteroidota</taxon>
        <taxon>Flavobacteriia</taxon>
        <taxon>Flavobacteriales</taxon>
        <taxon>Flavobacteriaceae</taxon>
        <taxon>Leeuwenhoekiella</taxon>
    </lineage>
</organism>
<keyword evidence="2" id="KW-1185">Reference proteome</keyword>
<evidence type="ECO:0000313" key="1">
    <source>
        <dbReference type="EMBL" id="RXG16672.1"/>
    </source>
</evidence>
<dbReference type="Proteomes" id="UP000289821">
    <property type="component" value="Unassembled WGS sequence"/>
</dbReference>
<dbReference type="AlphaFoldDB" id="A0A4Q0NZA6"/>
<name>A0A4Q0NZA6_9FLAO</name>
<dbReference type="OrthoDB" id="2057603at2"/>
<gene>
    <name evidence="1" type="ORF">DSM04_102253</name>
</gene>
<protein>
    <submittedName>
        <fullName evidence="1">Uncharacterized protein</fullName>
    </submittedName>
</protein>
<dbReference type="EMBL" id="QOVI01000002">
    <property type="protein sequence ID" value="RXG16672.1"/>
    <property type="molecule type" value="Genomic_DNA"/>
</dbReference>
<sequence>MKTIKINRDSVAAGDDIDSHLQEITIQSNWKISDIIKHIILNNYLPLISGGKATWSVAIENPIAILTQETKFKPKLICMPEYPYSGETYEVNIKQIHFNYHAQDDPENVYKVLSRFKLPRS</sequence>
<dbReference type="RefSeq" id="WP_128760339.1">
    <property type="nucleotide sequence ID" value="NZ_QOVI01000002.1"/>
</dbReference>
<reference evidence="1 2" key="1">
    <citation type="submission" date="2018-07" db="EMBL/GenBank/DDBJ databases">
        <title>Leeuwenhoekiella genomics.</title>
        <authorList>
            <person name="Tahon G."/>
            <person name="Willems A."/>
        </authorList>
    </citation>
    <scope>NUCLEOTIDE SEQUENCE [LARGE SCALE GENOMIC DNA]</scope>
    <source>
        <strain evidence="1 2">R-50232</strain>
    </source>
</reference>
<comment type="caution">
    <text evidence="1">The sequence shown here is derived from an EMBL/GenBank/DDBJ whole genome shotgun (WGS) entry which is preliminary data.</text>
</comment>
<proteinExistence type="predicted"/>
<evidence type="ECO:0000313" key="2">
    <source>
        <dbReference type="Proteomes" id="UP000289821"/>
    </source>
</evidence>